<evidence type="ECO:0000313" key="2">
    <source>
        <dbReference type="Proteomes" id="UP000823910"/>
    </source>
</evidence>
<evidence type="ECO:0000313" key="1">
    <source>
        <dbReference type="EMBL" id="HJC06490.1"/>
    </source>
</evidence>
<dbReference type="SUPFAM" id="SSF52266">
    <property type="entry name" value="SGNH hydrolase"/>
    <property type="match status" value="1"/>
</dbReference>
<sequence>MEEKGHRRCPWLGILLSLAVFAGAVWTAQRILMPKYMGSVIEGNFTEEYYRDSTSHDLLILGNCESYESISPMTLWEEYGITSFIRGNANQLMPQSYYLLMDALKRETPKVVLINVQAMMVAEQDTEEYNRMVFDGMAWGRDKWEGIRASAMEDEKMMEYIFPILRYHSRWSSLEKEDFVYSFREKPLTSFQGYYLRADVRPAGEFPAERRREDYTFPEENYAYLDRIRQACEERGIALVLMKAPSLYPLWVPPYEEQIQNYAEEHGLLYLNFLNLMEETGIDMSRDTYDEGLHMNVYGAEKVALYLGKVLEEMYGLEDHRDEADTAQYYEERLLAYEAEKERQMEEFSRLGYIPKFTEDFQEQ</sequence>
<dbReference type="Gene3D" id="3.40.50.1110">
    <property type="entry name" value="SGNH hydrolase"/>
    <property type="match status" value="1"/>
</dbReference>
<protein>
    <submittedName>
        <fullName evidence="1">SGNH/GDSL hydrolase family protein</fullName>
    </submittedName>
</protein>
<comment type="caution">
    <text evidence="1">The sequence shown here is derived from an EMBL/GenBank/DDBJ whole genome shotgun (WGS) entry which is preliminary data.</text>
</comment>
<dbReference type="InterPro" id="IPR036514">
    <property type="entry name" value="SGNH_hydro_sf"/>
</dbReference>
<dbReference type="AlphaFoldDB" id="A0A9D2N0E1"/>
<name>A0A9D2N0E1_9FIRM</name>
<accession>A0A9D2N0E1</accession>
<reference evidence="1" key="2">
    <citation type="submission" date="2021-04" db="EMBL/GenBank/DDBJ databases">
        <authorList>
            <person name="Gilroy R."/>
        </authorList>
    </citation>
    <scope>NUCLEOTIDE SEQUENCE</scope>
    <source>
        <strain evidence="1">CHK180-15479</strain>
    </source>
</reference>
<proteinExistence type="predicted"/>
<organism evidence="1 2">
    <name type="scientific">Candidatus Enterocloster excrementipullorum</name>
    <dbReference type="NCBI Taxonomy" id="2838559"/>
    <lineage>
        <taxon>Bacteria</taxon>
        <taxon>Bacillati</taxon>
        <taxon>Bacillota</taxon>
        <taxon>Clostridia</taxon>
        <taxon>Lachnospirales</taxon>
        <taxon>Lachnospiraceae</taxon>
        <taxon>Enterocloster</taxon>
    </lineage>
</organism>
<gene>
    <name evidence="1" type="ORF">H9704_10115</name>
</gene>
<dbReference type="EMBL" id="DWWT01000049">
    <property type="protein sequence ID" value="HJC06490.1"/>
    <property type="molecule type" value="Genomic_DNA"/>
</dbReference>
<keyword evidence="1" id="KW-0378">Hydrolase</keyword>
<reference evidence="1" key="1">
    <citation type="journal article" date="2021" name="PeerJ">
        <title>Extensive microbial diversity within the chicken gut microbiome revealed by metagenomics and culture.</title>
        <authorList>
            <person name="Gilroy R."/>
            <person name="Ravi A."/>
            <person name="Getino M."/>
            <person name="Pursley I."/>
            <person name="Horton D.L."/>
            <person name="Alikhan N.F."/>
            <person name="Baker D."/>
            <person name="Gharbi K."/>
            <person name="Hall N."/>
            <person name="Watson M."/>
            <person name="Adriaenssens E.M."/>
            <person name="Foster-Nyarko E."/>
            <person name="Jarju S."/>
            <person name="Secka A."/>
            <person name="Antonio M."/>
            <person name="Oren A."/>
            <person name="Chaudhuri R.R."/>
            <person name="La Ragione R."/>
            <person name="Hildebrand F."/>
            <person name="Pallen M.J."/>
        </authorList>
    </citation>
    <scope>NUCLEOTIDE SEQUENCE</scope>
    <source>
        <strain evidence="1">CHK180-15479</strain>
    </source>
</reference>
<dbReference type="Proteomes" id="UP000823910">
    <property type="component" value="Unassembled WGS sequence"/>
</dbReference>
<dbReference type="GO" id="GO:0016787">
    <property type="term" value="F:hydrolase activity"/>
    <property type="evidence" value="ECO:0007669"/>
    <property type="project" value="UniProtKB-KW"/>
</dbReference>